<accession>A0A5L8SL08</accession>
<dbReference type="Pfam" id="PF07087">
    <property type="entry name" value="DUF1353"/>
    <property type="match status" value="1"/>
</dbReference>
<sequence length="130" mass="15704">MSLKRVVVKPYDRYKFEVWEDFNYQIELKENEFISGVVPKGYTTDGASIPRIFWSLYPPYKSEYFSACVLHDYLCSRAMHETSIKEAYKRADLAFYKHLKLLNVNFATCFIFYHWVDKFHKLKCYFKGYK</sequence>
<protein>
    <submittedName>
        <fullName evidence="1">DUF1353 domain-containing protein</fullName>
    </submittedName>
</protein>
<proteinExistence type="predicted"/>
<organism evidence="1">
    <name type="scientific">Campylobacter upsaliensis</name>
    <dbReference type="NCBI Taxonomy" id="28080"/>
    <lineage>
        <taxon>Bacteria</taxon>
        <taxon>Pseudomonadati</taxon>
        <taxon>Campylobacterota</taxon>
        <taxon>Epsilonproteobacteria</taxon>
        <taxon>Campylobacterales</taxon>
        <taxon>Campylobacteraceae</taxon>
        <taxon>Campylobacter</taxon>
    </lineage>
</organism>
<gene>
    <name evidence="1" type="ORF">YZ54_06620</name>
</gene>
<name>A0A5L8SL08_CAMUP</name>
<reference evidence="1" key="1">
    <citation type="submission" date="2018-05" db="EMBL/GenBank/DDBJ databases">
        <authorList>
            <consortium name="PulseNet: The National Subtyping Network for Foodborne Disease Surveillance"/>
            <person name="Tarr C.L."/>
            <person name="Trees E."/>
            <person name="Katz L.S."/>
            <person name="Carleton-Romer H.A."/>
            <person name="Stroika S."/>
            <person name="Kucerova Z."/>
            <person name="Roache K.F."/>
            <person name="Sabol A.L."/>
            <person name="Besser J."/>
            <person name="Gerner-Smidt P."/>
        </authorList>
    </citation>
    <scope>NUCLEOTIDE SEQUENCE</scope>
    <source>
        <strain evidence="1">D2813</strain>
    </source>
</reference>
<dbReference type="InterPro" id="IPR010767">
    <property type="entry name" value="Phage_CGC-2007_Cje0229"/>
</dbReference>
<dbReference type="AlphaFoldDB" id="A0A5L8SL08"/>
<comment type="caution">
    <text evidence="1">The sequence shown here is derived from an EMBL/GenBank/DDBJ whole genome shotgun (WGS) entry which is preliminary data.</text>
</comment>
<dbReference type="EMBL" id="AACABH010000030">
    <property type="protein sequence ID" value="EAJ7105155.1"/>
    <property type="molecule type" value="Genomic_DNA"/>
</dbReference>
<evidence type="ECO:0000313" key="1">
    <source>
        <dbReference type="EMBL" id="EAJ7105155.1"/>
    </source>
</evidence>
<dbReference type="RefSeq" id="WP_214149320.1">
    <property type="nucleotide sequence ID" value="NZ_JAHCYU010000025.1"/>
</dbReference>